<feature type="domain" description="Metallo-beta-lactamase" evidence="6">
    <location>
        <begin position="7"/>
        <end position="193"/>
    </location>
</feature>
<dbReference type="InterPro" id="IPR001279">
    <property type="entry name" value="Metallo-B-lactamas"/>
</dbReference>
<evidence type="ECO:0000256" key="5">
    <source>
        <dbReference type="HAMAP-Rule" id="MF_00457"/>
    </source>
</evidence>
<dbReference type="EMBL" id="JAAIKC010000016">
    <property type="protein sequence ID" value="NEW09361.1"/>
    <property type="molecule type" value="Genomic_DNA"/>
</dbReference>
<dbReference type="Gene3D" id="3.60.15.10">
    <property type="entry name" value="Ribonuclease Z/Hydroxyacylglutathione hydrolase-like"/>
    <property type="match status" value="1"/>
</dbReference>
<proteinExistence type="inferred from homology"/>
<evidence type="ECO:0000256" key="2">
    <source>
        <dbReference type="ARBA" id="ARBA00034221"/>
    </source>
</evidence>
<dbReference type="InterPro" id="IPR036866">
    <property type="entry name" value="RibonucZ/Hydroxyglut_hydro"/>
</dbReference>
<dbReference type="GO" id="GO:0016787">
    <property type="term" value="F:hydrolase activity"/>
    <property type="evidence" value="ECO:0007669"/>
    <property type="project" value="UniProtKB-UniRule"/>
</dbReference>
<comment type="catalytic activity">
    <reaction evidence="2">
        <text>3',5'-cyclic CMP + H2O = CMP + H(+)</text>
        <dbReference type="Rhea" id="RHEA:72675"/>
        <dbReference type="ChEBI" id="CHEBI:15377"/>
        <dbReference type="ChEBI" id="CHEBI:15378"/>
        <dbReference type="ChEBI" id="CHEBI:58003"/>
        <dbReference type="ChEBI" id="CHEBI:60377"/>
    </reaction>
    <physiologicalReaction direction="left-to-right" evidence="2">
        <dbReference type="Rhea" id="RHEA:72676"/>
    </physiologicalReaction>
</comment>
<evidence type="ECO:0000259" key="6">
    <source>
        <dbReference type="SMART" id="SM00849"/>
    </source>
</evidence>
<dbReference type="SMART" id="SM00849">
    <property type="entry name" value="Lactamase_B"/>
    <property type="match status" value="1"/>
</dbReference>
<comment type="catalytic activity">
    <reaction evidence="4">
        <text>3',5'-cyclic UMP + H2O = UMP + H(+)</text>
        <dbReference type="Rhea" id="RHEA:70575"/>
        <dbReference type="ChEBI" id="CHEBI:15377"/>
        <dbReference type="ChEBI" id="CHEBI:15378"/>
        <dbReference type="ChEBI" id="CHEBI:57865"/>
        <dbReference type="ChEBI" id="CHEBI:184387"/>
    </reaction>
    <physiologicalReaction direction="left-to-right" evidence="4">
        <dbReference type="Rhea" id="RHEA:70576"/>
    </physiologicalReaction>
</comment>
<dbReference type="AlphaFoldDB" id="A0A6G4A6A9"/>
<gene>
    <name evidence="7" type="ORF">GK047_25795</name>
</gene>
<dbReference type="InterPro" id="IPR050114">
    <property type="entry name" value="UPF0173_UPF0282_UlaG_hydrolase"/>
</dbReference>
<protein>
    <recommendedName>
        <fullName evidence="5">UPF0173 metal-dependent hydrolase GK047_25795</fullName>
    </recommendedName>
</protein>
<keyword evidence="1 5" id="KW-0378">Hydrolase</keyword>
<comment type="caution">
    <text evidence="7">The sequence shown here is derived from an EMBL/GenBank/DDBJ whole genome shotgun (WGS) entry which is preliminary data.</text>
</comment>
<dbReference type="RefSeq" id="WP_163953131.1">
    <property type="nucleotide sequence ID" value="NZ_JAAIKC010000016.1"/>
</dbReference>
<evidence type="ECO:0000256" key="1">
    <source>
        <dbReference type="ARBA" id="ARBA00022801"/>
    </source>
</evidence>
<dbReference type="SUPFAM" id="SSF56281">
    <property type="entry name" value="Metallo-hydrolase/oxidoreductase"/>
    <property type="match status" value="1"/>
</dbReference>
<dbReference type="InterPro" id="IPR022877">
    <property type="entry name" value="UPF0173"/>
</dbReference>
<reference evidence="7" key="1">
    <citation type="submission" date="2020-02" db="EMBL/GenBank/DDBJ databases">
        <authorList>
            <person name="Shen X.-R."/>
            <person name="Zhang Y.-X."/>
        </authorList>
    </citation>
    <scope>NUCLEOTIDE SEQUENCE</scope>
    <source>
        <strain evidence="7">SYP-B3998</strain>
    </source>
</reference>
<evidence type="ECO:0000256" key="4">
    <source>
        <dbReference type="ARBA" id="ARBA00048505"/>
    </source>
</evidence>
<evidence type="ECO:0000313" key="7">
    <source>
        <dbReference type="EMBL" id="NEW09361.1"/>
    </source>
</evidence>
<accession>A0A6G4A6A9</accession>
<comment type="function">
    <text evidence="3">Counteracts the endogenous Pycsar antiviral defense system. Phosphodiesterase that enables metal-dependent hydrolysis of host cyclic nucleotide Pycsar defense signals such as cCMP and cUMP.</text>
</comment>
<organism evidence="7">
    <name type="scientific">Paenibacillus sp. SYP-B3998</name>
    <dbReference type="NCBI Taxonomy" id="2678564"/>
    <lineage>
        <taxon>Bacteria</taxon>
        <taxon>Bacillati</taxon>
        <taxon>Bacillota</taxon>
        <taxon>Bacilli</taxon>
        <taxon>Bacillales</taxon>
        <taxon>Paenibacillaceae</taxon>
        <taxon>Paenibacillus</taxon>
    </lineage>
</organism>
<sequence>MNLTFHGHSCIQISDGERSIIIDPFLTGNPVAKAKAEDIQVQYILLTHGHSDHTADAEAIARANDATIIATFELATYYSWKGLKTIGMNIGGTVDLGFARAKLVHAFHSSSIIADDSQSIVYAGMPGGFVMDWNGVTLYHAGDTSLFGDMKMIGELHDIDYAVLPIGDFYTMGPKDALIAAKWLQAKNVIPVHHSTFPGIAQNAAAFTAQLKEQGIEGFALQPGEQLTLVK</sequence>
<dbReference type="Pfam" id="PF13483">
    <property type="entry name" value="Lactamase_B_3"/>
    <property type="match status" value="1"/>
</dbReference>
<name>A0A6G4A6A9_9BACL</name>
<dbReference type="NCBIfam" id="NF001911">
    <property type="entry name" value="PRK00685.1"/>
    <property type="match status" value="1"/>
</dbReference>
<dbReference type="HAMAP" id="MF_00457">
    <property type="entry name" value="UPF0173"/>
    <property type="match status" value="1"/>
</dbReference>
<dbReference type="PANTHER" id="PTHR43546:SF3">
    <property type="entry name" value="UPF0173 METAL-DEPENDENT HYDROLASE MJ1163"/>
    <property type="match status" value="1"/>
</dbReference>
<comment type="similarity">
    <text evidence="5">Belongs to the UPF0173 family.</text>
</comment>
<dbReference type="PANTHER" id="PTHR43546">
    <property type="entry name" value="UPF0173 METAL-DEPENDENT HYDROLASE MJ1163-RELATED"/>
    <property type="match status" value="1"/>
</dbReference>
<evidence type="ECO:0000256" key="3">
    <source>
        <dbReference type="ARBA" id="ARBA00034301"/>
    </source>
</evidence>